<dbReference type="Gene3D" id="2.60.40.60">
    <property type="entry name" value="Cadherins"/>
    <property type="match status" value="3"/>
</dbReference>
<keyword evidence="4 8" id="KW-0106">Calcium</keyword>
<dbReference type="Pfam" id="PF00028">
    <property type="entry name" value="Cadherin"/>
    <property type="match status" value="1"/>
</dbReference>
<comment type="caution">
    <text evidence="11">The sequence shown here is derived from an EMBL/GenBank/DDBJ whole genome shotgun (WGS) entry which is preliminary data.</text>
</comment>
<evidence type="ECO:0000313" key="12">
    <source>
        <dbReference type="Proteomes" id="UP001626550"/>
    </source>
</evidence>
<dbReference type="SMART" id="SM00112">
    <property type="entry name" value="CA"/>
    <property type="match status" value="3"/>
</dbReference>
<gene>
    <name evidence="11" type="ORF">Ciccas_005748</name>
</gene>
<dbReference type="CDD" id="cd11304">
    <property type="entry name" value="Cadherin_repeat"/>
    <property type="match status" value="3"/>
</dbReference>
<sequence>MAIEAHDNDKDAQLRFELINDPFFRIDPETGEVFVKAALDRDSSGSDQLIANIRVVEVEVDNPQRDEAQLFITLLDVNDNYPIIKLDSLEYSIEENQVGPTKGLIYADDLDDGENGTTTLQILGATLPNSRLNYTSNLGLVAHNGAWFLNVLKAFDREVTHEIEVLLQACDQPIDPALRLCTTDVLRLHIKDQNDNSPSWINPPNKDFHLNITTDRIPGDEIFTLQATDLDYGLNAKITYELIDPNKNTIFSVPDPKSGLLCIRDDITTSEILTGTSTLKLVASDQGNPRMKTETTLTVHINSHVSEAKFIQIVTGIVSCVALILLILCIMVIPFLVRRYRMNHKKPNAMVRCNGRDMTDRPSLYNASCNGAPIYYPSNPIYPEPSLMMPTGSQYCGSLRTMHNQTPVSISTHGQYGQLVRVPDEHSGGVIYCDQSTGPHYIIHQPDQQFRTDALEMKTFGYSRGNDQLFRTLVPTMDEISLVGPNPAVVSNVAVTNSQHLNQASSLTMREHDRDSADSGIRVNSDEDVQHCINGMTANQGPTYATVNTSHRTNGQAFIYDSSVDTGRRLHVYPMQPLLEQKKLSQCSYDYLTPRPNYEQLPPPPEMKMQVQENADSEANMQRLLMSLEQQHNNPQST</sequence>
<dbReference type="EMBL" id="JBJKFK010000705">
    <property type="protein sequence ID" value="KAL3315619.1"/>
    <property type="molecule type" value="Genomic_DNA"/>
</dbReference>
<evidence type="ECO:0000256" key="9">
    <source>
        <dbReference type="SAM" id="Phobius"/>
    </source>
</evidence>
<feature type="domain" description="Cadherin" evidence="10">
    <location>
        <begin position="85"/>
        <end position="200"/>
    </location>
</feature>
<dbReference type="InterPro" id="IPR050174">
    <property type="entry name" value="Protocadherin/Cadherin-CA"/>
</dbReference>
<dbReference type="PANTHER" id="PTHR24028:SF146">
    <property type="entry name" value="CADHERIN 96CB, ISOFORM D-RELATED"/>
    <property type="match status" value="1"/>
</dbReference>
<evidence type="ECO:0000256" key="4">
    <source>
        <dbReference type="ARBA" id="ARBA00022837"/>
    </source>
</evidence>
<evidence type="ECO:0000256" key="3">
    <source>
        <dbReference type="ARBA" id="ARBA00022737"/>
    </source>
</evidence>
<keyword evidence="6 9" id="KW-0472">Membrane</keyword>
<keyword evidence="3" id="KW-0677">Repeat</keyword>
<comment type="subcellular location">
    <subcellularLocation>
        <location evidence="1">Membrane</location>
        <topology evidence="1">Single-pass membrane protein</topology>
    </subcellularLocation>
</comment>
<protein>
    <recommendedName>
        <fullName evidence="10">Cadherin domain-containing protein</fullName>
    </recommendedName>
</protein>
<feature type="domain" description="Cadherin" evidence="10">
    <location>
        <begin position="3"/>
        <end position="84"/>
    </location>
</feature>
<dbReference type="PRINTS" id="PR00205">
    <property type="entry name" value="CADHERIN"/>
</dbReference>
<dbReference type="PROSITE" id="PS50268">
    <property type="entry name" value="CADHERIN_2"/>
    <property type="match status" value="3"/>
</dbReference>
<evidence type="ECO:0000256" key="6">
    <source>
        <dbReference type="ARBA" id="ARBA00023136"/>
    </source>
</evidence>
<dbReference type="GO" id="GO:0016020">
    <property type="term" value="C:membrane"/>
    <property type="evidence" value="ECO:0007669"/>
    <property type="project" value="UniProtKB-SubCell"/>
</dbReference>
<dbReference type="AlphaFoldDB" id="A0ABD2Q7T0"/>
<dbReference type="InterPro" id="IPR015919">
    <property type="entry name" value="Cadherin-like_sf"/>
</dbReference>
<dbReference type="Proteomes" id="UP001626550">
    <property type="component" value="Unassembled WGS sequence"/>
</dbReference>
<proteinExistence type="predicted"/>
<dbReference type="PANTHER" id="PTHR24028">
    <property type="entry name" value="CADHERIN-87A"/>
    <property type="match status" value="1"/>
</dbReference>
<evidence type="ECO:0000256" key="5">
    <source>
        <dbReference type="ARBA" id="ARBA00022989"/>
    </source>
</evidence>
<organism evidence="11 12">
    <name type="scientific">Cichlidogyrus casuarinus</name>
    <dbReference type="NCBI Taxonomy" id="1844966"/>
    <lineage>
        <taxon>Eukaryota</taxon>
        <taxon>Metazoa</taxon>
        <taxon>Spiralia</taxon>
        <taxon>Lophotrochozoa</taxon>
        <taxon>Platyhelminthes</taxon>
        <taxon>Monogenea</taxon>
        <taxon>Monopisthocotylea</taxon>
        <taxon>Dactylogyridea</taxon>
        <taxon>Ancyrocephalidae</taxon>
        <taxon>Cichlidogyrus</taxon>
    </lineage>
</organism>
<name>A0ABD2Q7T0_9PLAT</name>
<dbReference type="InterPro" id="IPR020894">
    <property type="entry name" value="Cadherin_CS"/>
</dbReference>
<feature type="non-terminal residue" evidence="11">
    <location>
        <position position="638"/>
    </location>
</feature>
<keyword evidence="5 9" id="KW-1133">Transmembrane helix</keyword>
<keyword evidence="12" id="KW-1185">Reference proteome</keyword>
<dbReference type="SUPFAM" id="SSF49313">
    <property type="entry name" value="Cadherin-like"/>
    <property type="match status" value="3"/>
</dbReference>
<feature type="transmembrane region" description="Helical" evidence="9">
    <location>
        <begin position="310"/>
        <end position="337"/>
    </location>
</feature>
<evidence type="ECO:0000256" key="2">
    <source>
        <dbReference type="ARBA" id="ARBA00022692"/>
    </source>
</evidence>
<evidence type="ECO:0000256" key="7">
    <source>
        <dbReference type="ARBA" id="ARBA00023180"/>
    </source>
</evidence>
<accession>A0ABD2Q7T0</accession>
<dbReference type="GO" id="GO:0005509">
    <property type="term" value="F:calcium ion binding"/>
    <property type="evidence" value="ECO:0007669"/>
    <property type="project" value="UniProtKB-UniRule"/>
</dbReference>
<evidence type="ECO:0000256" key="8">
    <source>
        <dbReference type="PROSITE-ProRule" id="PRU00043"/>
    </source>
</evidence>
<keyword evidence="7" id="KW-0325">Glycoprotein</keyword>
<evidence type="ECO:0000256" key="1">
    <source>
        <dbReference type="ARBA" id="ARBA00004167"/>
    </source>
</evidence>
<dbReference type="InterPro" id="IPR002126">
    <property type="entry name" value="Cadherin-like_dom"/>
</dbReference>
<feature type="domain" description="Cadherin" evidence="10">
    <location>
        <begin position="204"/>
        <end position="301"/>
    </location>
</feature>
<reference evidence="11 12" key="1">
    <citation type="submission" date="2024-11" db="EMBL/GenBank/DDBJ databases">
        <title>Adaptive evolution of stress response genes in parasites aligns with host niche diversity.</title>
        <authorList>
            <person name="Hahn C."/>
            <person name="Resl P."/>
        </authorList>
    </citation>
    <scope>NUCLEOTIDE SEQUENCE [LARGE SCALE GENOMIC DNA]</scope>
    <source>
        <strain evidence="11">EGGRZ-B1_66</strain>
        <tissue evidence="11">Body</tissue>
    </source>
</reference>
<dbReference type="PROSITE" id="PS00232">
    <property type="entry name" value="CADHERIN_1"/>
    <property type="match status" value="2"/>
</dbReference>
<evidence type="ECO:0000259" key="10">
    <source>
        <dbReference type="PROSITE" id="PS50268"/>
    </source>
</evidence>
<keyword evidence="2 9" id="KW-0812">Transmembrane</keyword>
<evidence type="ECO:0000313" key="11">
    <source>
        <dbReference type="EMBL" id="KAL3315619.1"/>
    </source>
</evidence>